<proteinExistence type="predicted"/>
<dbReference type="EMBL" id="CP015772">
    <property type="protein sequence ID" value="ANH82696.1"/>
    <property type="molecule type" value="Genomic_DNA"/>
</dbReference>
<reference evidence="1 2" key="1">
    <citation type="submission" date="2016-05" db="EMBL/GenBank/DDBJ databases">
        <title>Niabella ginsenosidivorans BS26 whole genome sequencing.</title>
        <authorList>
            <person name="Im W.T."/>
            <person name="Siddiqi M.Z."/>
        </authorList>
    </citation>
    <scope>NUCLEOTIDE SEQUENCE [LARGE SCALE GENOMIC DNA]</scope>
    <source>
        <strain evidence="1 2">BS26</strain>
    </source>
</reference>
<evidence type="ECO:0000313" key="1">
    <source>
        <dbReference type="EMBL" id="ANH82696.1"/>
    </source>
</evidence>
<keyword evidence="2" id="KW-1185">Reference proteome</keyword>
<accession>A0A1A9I4Y8</accession>
<organism evidence="1 2">
    <name type="scientific">Niabella ginsenosidivorans</name>
    <dbReference type="NCBI Taxonomy" id="1176587"/>
    <lineage>
        <taxon>Bacteria</taxon>
        <taxon>Pseudomonadati</taxon>
        <taxon>Bacteroidota</taxon>
        <taxon>Chitinophagia</taxon>
        <taxon>Chitinophagales</taxon>
        <taxon>Chitinophagaceae</taxon>
        <taxon>Niabella</taxon>
    </lineage>
</organism>
<sequence>MKKEEIPQDNGALGKIAKEVTYVVDDKGNYSTGQSTGWEVKTEALNIAWHDVEEKVEAAKQKVLNGEASPILYFMEKRIMDLNILASYTGYWKWTIKKHLKPSGFQKLSEDKLKKYAALFEVSVEELKNPFNK</sequence>
<dbReference type="Proteomes" id="UP000077667">
    <property type="component" value="Chromosome"/>
</dbReference>
<dbReference type="KEGG" id="nia:A8C56_18465"/>
<protein>
    <recommendedName>
        <fullName evidence="3">HTH cro/C1-type domain-containing protein</fullName>
    </recommendedName>
</protein>
<gene>
    <name evidence="1" type="ORF">A8C56_18465</name>
</gene>
<evidence type="ECO:0008006" key="3">
    <source>
        <dbReference type="Google" id="ProtNLM"/>
    </source>
</evidence>
<dbReference type="AlphaFoldDB" id="A0A1A9I4Y8"/>
<dbReference type="RefSeq" id="WP_067759347.1">
    <property type="nucleotide sequence ID" value="NZ_CP015772.1"/>
</dbReference>
<evidence type="ECO:0000313" key="2">
    <source>
        <dbReference type="Proteomes" id="UP000077667"/>
    </source>
</evidence>
<dbReference type="OrthoDB" id="9180239at2"/>
<dbReference type="STRING" id="1176587.A8C56_18465"/>
<name>A0A1A9I4Y8_9BACT</name>